<evidence type="ECO:0000313" key="3">
    <source>
        <dbReference type="Proteomes" id="UP001017257"/>
    </source>
</evidence>
<dbReference type="EMBL" id="CP102845">
    <property type="protein sequence ID" value="UVF18741.1"/>
    <property type="molecule type" value="Genomic_DNA"/>
</dbReference>
<feature type="domain" description="PilZ" evidence="1">
    <location>
        <begin position="9"/>
        <end position="86"/>
    </location>
</feature>
<dbReference type="Proteomes" id="UP001017257">
    <property type="component" value="Chromosome"/>
</dbReference>
<accession>A0ABY5RQY0</accession>
<sequence>MVPVTALDNRRQARRFPTHHPAKIMLGPEAMISCTVKDISTGGARIAVKRHTDLPETFELYIAAHDLQVRRARVCWRHGDFAGIAFSAEEADMTPAGEAADGLSFADCLDQAAMPAHLASKPARKDLKLYRTTV</sequence>
<organism evidence="2 3">
    <name type="scientific">Microvirga terrae</name>
    <dbReference type="NCBI Taxonomy" id="2740529"/>
    <lineage>
        <taxon>Bacteria</taxon>
        <taxon>Pseudomonadati</taxon>
        <taxon>Pseudomonadota</taxon>
        <taxon>Alphaproteobacteria</taxon>
        <taxon>Hyphomicrobiales</taxon>
        <taxon>Methylobacteriaceae</taxon>
        <taxon>Microvirga</taxon>
    </lineage>
</organism>
<proteinExistence type="predicted"/>
<reference evidence="2" key="1">
    <citation type="submission" date="2022-08" db="EMBL/GenBank/DDBJ databases">
        <title>Microvirga terrae sp. nov., isolated from soil.</title>
        <authorList>
            <person name="Kim K.H."/>
            <person name="Seo Y.L."/>
            <person name="Kim J.M."/>
            <person name="Lee J.K."/>
            <person name="Han D.M."/>
            <person name="Jeon C.O."/>
        </authorList>
    </citation>
    <scope>NUCLEOTIDE SEQUENCE</scope>
    <source>
        <strain evidence="2">R24</strain>
    </source>
</reference>
<evidence type="ECO:0000313" key="2">
    <source>
        <dbReference type="EMBL" id="UVF18741.1"/>
    </source>
</evidence>
<keyword evidence="3" id="KW-1185">Reference proteome</keyword>
<dbReference type="RefSeq" id="WP_173948820.1">
    <property type="nucleotide sequence ID" value="NZ_CP102845.1"/>
</dbReference>
<dbReference type="Gene3D" id="2.40.10.220">
    <property type="entry name" value="predicted glycosyltransferase like domains"/>
    <property type="match status" value="1"/>
</dbReference>
<protein>
    <submittedName>
        <fullName evidence="2">PilZ domain-containing protein</fullName>
    </submittedName>
</protein>
<evidence type="ECO:0000259" key="1">
    <source>
        <dbReference type="Pfam" id="PF07238"/>
    </source>
</evidence>
<dbReference type="InterPro" id="IPR009875">
    <property type="entry name" value="PilZ_domain"/>
</dbReference>
<dbReference type="SUPFAM" id="SSF141371">
    <property type="entry name" value="PilZ domain-like"/>
    <property type="match status" value="1"/>
</dbReference>
<name>A0ABY5RQY0_9HYPH</name>
<dbReference type="Pfam" id="PF07238">
    <property type="entry name" value="PilZ"/>
    <property type="match status" value="1"/>
</dbReference>
<gene>
    <name evidence="2" type="ORF">HPT29_019955</name>
</gene>